<reference evidence="2 3" key="1">
    <citation type="submission" date="2018-02" db="EMBL/GenBank/DDBJ databases">
        <title>The genomes of Aspergillus section Nigri reveals drivers in fungal speciation.</title>
        <authorList>
            <consortium name="DOE Joint Genome Institute"/>
            <person name="Vesth T.C."/>
            <person name="Nybo J."/>
            <person name="Theobald S."/>
            <person name="Brandl J."/>
            <person name="Frisvad J.C."/>
            <person name="Nielsen K.F."/>
            <person name="Lyhne E.K."/>
            <person name="Kogle M.E."/>
            <person name="Kuo A."/>
            <person name="Riley R."/>
            <person name="Clum A."/>
            <person name="Nolan M."/>
            <person name="Lipzen A."/>
            <person name="Salamov A."/>
            <person name="Henrissat B."/>
            <person name="Wiebenga A."/>
            <person name="De vries R.P."/>
            <person name="Grigoriev I.V."/>
            <person name="Mortensen U.H."/>
            <person name="Andersen M.R."/>
            <person name="Baker S.E."/>
        </authorList>
    </citation>
    <scope>NUCLEOTIDE SEQUENCE [LARGE SCALE GENOMIC DNA]</scope>
    <source>
        <strain evidence="2 3">CBS 707.79</strain>
    </source>
</reference>
<protein>
    <submittedName>
        <fullName evidence="2">Uncharacterized protein</fullName>
    </submittedName>
</protein>
<dbReference type="VEuPathDB" id="FungiDB:BO71DRAFT_11116"/>
<dbReference type="Proteomes" id="UP000247810">
    <property type="component" value="Unassembled WGS sequence"/>
</dbReference>
<dbReference type="EMBL" id="KZ825903">
    <property type="protein sequence ID" value="PYH92978.1"/>
    <property type="molecule type" value="Genomic_DNA"/>
</dbReference>
<evidence type="ECO:0000256" key="1">
    <source>
        <dbReference type="SAM" id="MobiDB-lite"/>
    </source>
</evidence>
<proteinExistence type="predicted"/>
<evidence type="ECO:0000313" key="3">
    <source>
        <dbReference type="Proteomes" id="UP000247810"/>
    </source>
</evidence>
<dbReference type="AlphaFoldDB" id="A0A319DXN4"/>
<accession>A0A319DXN4</accession>
<gene>
    <name evidence="2" type="ORF">BO71DRAFT_11116</name>
</gene>
<organism evidence="2 3">
    <name type="scientific">Aspergillus ellipticus CBS 707.79</name>
    <dbReference type="NCBI Taxonomy" id="1448320"/>
    <lineage>
        <taxon>Eukaryota</taxon>
        <taxon>Fungi</taxon>
        <taxon>Dikarya</taxon>
        <taxon>Ascomycota</taxon>
        <taxon>Pezizomycotina</taxon>
        <taxon>Eurotiomycetes</taxon>
        <taxon>Eurotiomycetidae</taxon>
        <taxon>Eurotiales</taxon>
        <taxon>Aspergillaceae</taxon>
        <taxon>Aspergillus</taxon>
        <taxon>Aspergillus subgen. Circumdati</taxon>
    </lineage>
</organism>
<name>A0A319DXN4_9EURO</name>
<feature type="region of interest" description="Disordered" evidence="1">
    <location>
        <begin position="28"/>
        <end position="89"/>
    </location>
</feature>
<keyword evidence="3" id="KW-1185">Reference proteome</keyword>
<sequence>MSTRSTRCSLSRGTVRILKICLRQRALLSSRGGNRGPEAADRATSDSNPDVVCQSPAPGQGPLRPRNVANRSPRRHQHPQPAVSLRTNSYTHVLHSDKEHYWPRPYFRRDEGLRPGTAYGWDGH</sequence>
<evidence type="ECO:0000313" key="2">
    <source>
        <dbReference type="EMBL" id="PYH92978.1"/>
    </source>
</evidence>